<protein>
    <submittedName>
        <fullName evidence="2">Uncharacterized protein</fullName>
    </submittedName>
</protein>
<organism evidence="2 4">
    <name type="scientific">Phytophthora infestans</name>
    <name type="common">Potato late blight agent</name>
    <name type="synonym">Botrytis infestans</name>
    <dbReference type="NCBI Taxonomy" id="4787"/>
    <lineage>
        <taxon>Eukaryota</taxon>
        <taxon>Sar</taxon>
        <taxon>Stramenopiles</taxon>
        <taxon>Oomycota</taxon>
        <taxon>Peronosporomycetes</taxon>
        <taxon>Peronosporales</taxon>
        <taxon>Peronosporaceae</taxon>
        <taxon>Phytophthora</taxon>
    </lineage>
</organism>
<feature type="compositionally biased region" description="Basic residues" evidence="1">
    <location>
        <begin position="26"/>
        <end position="39"/>
    </location>
</feature>
<evidence type="ECO:0000256" key="1">
    <source>
        <dbReference type="SAM" id="MobiDB-lite"/>
    </source>
</evidence>
<feature type="region of interest" description="Disordered" evidence="1">
    <location>
        <begin position="1"/>
        <end position="43"/>
    </location>
</feature>
<dbReference type="Proteomes" id="UP000704712">
    <property type="component" value="Unassembled WGS sequence"/>
</dbReference>
<reference evidence="2" key="1">
    <citation type="submission" date="2020-04" db="EMBL/GenBank/DDBJ databases">
        <title>Hybrid Assembly of Korean Phytophthora infestans isolates.</title>
        <authorList>
            <person name="Prokchorchik M."/>
            <person name="Lee Y."/>
            <person name="Seo J."/>
            <person name="Cho J.-H."/>
            <person name="Park Y.-E."/>
            <person name="Jang D.-C."/>
            <person name="Im J.-S."/>
            <person name="Choi J.-G."/>
            <person name="Park H.-J."/>
            <person name="Lee G.-B."/>
            <person name="Lee Y.-G."/>
            <person name="Hong S.-Y."/>
            <person name="Cho K."/>
            <person name="Sohn K.H."/>
        </authorList>
    </citation>
    <scope>NUCLEOTIDE SEQUENCE</scope>
    <source>
        <strain evidence="2">KR_1_A1</strain>
        <strain evidence="3">KR_2_A2</strain>
    </source>
</reference>
<dbReference type="Proteomes" id="UP000602510">
    <property type="component" value="Unassembled WGS sequence"/>
</dbReference>
<evidence type="ECO:0000313" key="4">
    <source>
        <dbReference type="Proteomes" id="UP000602510"/>
    </source>
</evidence>
<gene>
    <name evidence="2" type="ORF">GN244_ATG09273</name>
    <name evidence="3" type="ORF">GN958_ATG17282</name>
</gene>
<keyword evidence="4" id="KW-1185">Reference proteome</keyword>
<dbReference type="AlphaFoldDB" id="A0A833SBA3"/>
<evidence type="ECO:0000313" key="3">
    <source>
        <dbReference type="EMBL" id="KAF4133520.1"/>
    </source>
</evidence>
<accession>A0A833SBA3</accession>
<sequence length="104" mass="11564">MSTQQIAQVEEFPPPEKTPPASIPLKKSKQAKPTQKKKTGAMSGLGLLSARLLKQHTALSQMIFNRMLNAALLTRVKEPNVALPSPHTKLRCAEERKTFTRDTE</sequence>
<proteinExistence type="predicted"/>
<dbReference type="EMBL" id="JAACNO010002366">
    <property type="protein sequence ID" value="KAF4133520.1"/>
    <property type="molecule type" value="Genomic_DNA"/>
</dbReference>
<comment type="caution">
    <text evidence="2">The sequence shown here is derived from an EMBL/GenBank/DDBJ whole genome shotgun (WGS) entry which is preliminary data.</text>
</comment>
<dbReference type="EMBL" id="WSZM01000191">
    <property type="protein sequence ID" value="KAF4038581.1"/>
    <property type="molecule type" value="Genomic_DNA"/>
</dbReference>
<name>A0A833SBA3_PHYIN</name>
<evidence type="ECO:0000313" key="2">
    <source>
        <dbReference type="EMBL" id="KAF4038581.1"/>
    </source>
</evidence>